<evidence type="ECO:0000256" key="1">
    <source>
        <dbReference type="SAM" id="MobiDB-lite"/>
    </source>
</evidence>
<protein>
    <submittedName>
        <fullName evidence="3">Flocculation protein FLO11-like</fullName>
    </submittedName>
</protein>
<evidence type="ECO:0000313" key="2">
    <source>
        <dbReference type="Proteomes" id="UP000046393"/>
    </source>
</evidence>
<dbReference type="AlphaFoldDB" id="A0A0N5ADU1"/>
<organism evidence="2 3">
    <name type="scientific">Syphacia muris</name>
    <dbReference type="NCBI Taxonomy" id="451379"/>
    <lineage>
        <taxon>Eukaryota</taxon>
        <taxon>Metazoa</taxon>
        <taxon>Ecdysozoa</taxon>
        <taxon>Nematoda</taxon>
        <taxon>Chromadorea</taxon>
        <taxon>Rhabditida</taxon>
        <taxon>Spirurina</taxon>
        <taxon>Oxyuridomorpha</taxon>
        <taxon>Oxyuroidea</taxon>
        <taxon>Oxyuridae</taxon>
        <taxon>Syphacia</taxon>
    </lineage>
</organism>
<sequence>MFIPESGRPVPLPRQWKKVESNKPSCSELHSAEHCAESSSYSFNGRTGTFAKKPVPAPRISSKGVPLTKPIVLPKPKLPLCGYKDSFKATSTSTTATAITTITTTTDTNGNSNIITNNNNNTNYSSDIGLATIILPDSPSKTPEKDPRNVKVFDKDDDISEYLAVGSDNAEAENKKFVGECIINNSVITTTTAVTDSDTVVTCSSGICNSAVREYGCKNDGHSSCEGNDSAKKMAGKVFFGQPISLTCISVDASDASDNRDISDKSLSDLLPVNPSSSINRGFVHNTGINEIKNESSSVLDKQCNCATDESSKVEDNKQDSESASISNKGLDSDSKHSVDSKDSTENILTYSSSVLTTSENDVDSSVQKHLKIVSRSKNTNSTSESENLVTKVKQPRSLESRIVDDDETSSTSIDSSSRESTLTNESGNFLDGSLVLNLVIVLIRALNFDSPELFLRKLSPSF</sequence>
<dbReference type="Proteomes" id="UP000046393">
    <property type="component" value="Unplaced"/>
</dbReference>
<reference evidence="3" key="1">
    <citation type="submission" date="2017-02" db="UniProtKB">
        <authorList>
            <consortium name="WormBaseParasite"/>
        </authorList>
    </citation>
    <scope>IDENTIFICATION</scope>
</reference>
<feature type="region of interest" description="Disordered" evidence="1">
    <location>
        <begin position="374"/>
        <end position="426"/>
    </location>
</feature>
<feature type="region of interest" description="Disordered" evidence="1">
    <location>
        <begin position="309"/>
        <end position="344"/>
    </location>
</feature>
<feature type="compositionally biased region" description="Basic and acidic residues" evidence="1">
    <location>
        <begin position="331"/>
        <end position="344"/>
    </location>
</feature>
<feature type="compositionally biased region" description="Low complexity" evidence="1">
    <location>
        <begin position="379"/>
        <end position="388"/>
    </location>
</feature>
<accession>A0A0N5ADU1</accession>
<feature type="compositionally biased region" description="Basic and acidic residues" evidence="1">
    <location>
        <begin position="310"/>
        <end position="321"/>
    </location>
</feature>
<dbReference type="WBParaSite" id="SMUV_0000236201-mRNA-1">
    <property type="protein sequence ID" value="SMUV_0000236201-mRNA-1"/>
    <property type="gene ID" value="SMUV_0000236201"/>
</dbReference>
<evidence type="ECO:0000313" key="3">
    <source>
        <dbReference type="WBParaSite" id="SMUV_0000236201-mRNA-1"/>
    </source>
</evidence>
<feature type="compositionally biased region" description="Low complexity" evidence="1">
    <location>
        <begin position="410"/>
        <end position="424"/>
    </location>
</feature>
<name>A0A0N5ADU1_9BILA</name>
<keyword evidence="2" id="KW-1185">Reference proteome</keyword>
<proteinExistence type="predicted"/>